<evidence type="ECO:0000256" key="4">
    <source>
        <dbReference type="ARBA" id="ARBA00022837"/>
    </source>
</evidence>
<dbReference type="Proteomes" id="UP001476798">
    <property type="component" value="Unassembled WGS sequence"/>
</dbReference>
<evidence type="ECO:0000259" key="9">
    <source>
        <dbReference type="PROSITE" id="PS50268"/>
    </source>
</evidence>
<protein>
    <recommendedName>
        <fullName evidence="9">Cadherin domain-containing protein</fullName>
    </recommendedName>
</protein>
<comment type="subcellular location">
    <subcellularLocation>
        <location evidence="1">Membrane</location>
    </subcellularLocation>
</comment>
<dbReference type="Pfam" id="PF00028">
    <property type="entry name" value="Cadherin"/>
    <property type="match status" value="2"/>
</dbReference>
<name>A0ABV0NEW3_9TELE</name>
<dbReference type="EMBL" id="JAHRIO010032117">
    <property type="protein sequence ID" value="MEQ2169123.1"/>
    <property type="molecule type" value="Genomic_DNA"/>
</dbReference>
<accession>A0ABV0NEW3</accession>
<feature type="domain" description="Cadherin" evidence="9">
    <location>
        <begin position="21"/>
        <end position="80"/>
    </location>
</feature>
<keyword evidence="4 8" id="KW-0106">Calcium</keyword>
<keyword evidence="3" id="KW-0677">Repeat</keyword>
<dbReference type="PANTHER" id="PTHR24025:SF23">
    <property type="entry name" value="NEURAL-CADHERIN"/>
    <property type="match status" value="1"/>
</dbReference>
<dbReference type="SMART" id="SM00112">
    <property type="entry name" value="CA"/>
    <property type="match status" value="1"/>
</dbReference>
<evidence type="ECO:0000313" key="10">
    <source>
        <dbReference type="EMBL" id="MEQ2169123.1"/>
    </source>
</evidence>
<dbReference type="InterPro" id="IPR050971">
    <property type="entry name" value="Cadherin-domain_protein"/>
</dbReference>
<dbReference type="PRINTS" id="PR00205">
    <property type="entry name" value="CADHERIN"/>
</dbReference>
<evidence type="ECO:0000256" key="6">
    <source>
        <dbReference type="ARBA" id="ARBA00022989"/>
    </source>
</evidence>
<proteinExistence type="predicted"/>
<evidence type="ECO:0000313" key="11">
    <source>
        <dbReference type="Proteomes" id="UP001476798"/>
    </source>
</evidence>
<dbReference type="CDD" id="cd11304">
    <property type="entry name" value="Cadherin_repeat"/>
    <property type="match status" value="2"/>
</dbReference>
<keyword evidence="6" id="KW-1133">Transmembrane helix</keyword>
<sequence>MSGNESSTKTSVSHAQSTYFSSTLSGEIYILSPLDRETKDHYTLTAVARDNPGGSPNNRRESSVQVLVTVLDVNDYRPRFTNRVYNTSVFENKPSGTSVITVTAIDLDEGENAAIIYSILGPNVGKKLPTNDRGPDFLERFAKISILFKLFHISSH</sequence>
<feature type="domain" description="Cadherin" evidence="9">
    <location>
        <begin position="81"/>
        <end position="155"/>
    </location>
</feature>
<evidence type="ECO:0000256" key="5">
    <source>
        <dbReference type="ARBA" id="ARBA00022889"/>
    </source>
</evidence>
<dbReference type="Gene3D" id="2.60.40.60">
    <property type="entry name" value="Cadherins"/>
    <property type="match status" value="2"/>
</dbReference>
<dbReference type="PROSITE" id="PS50268">
    <property type="entry name" value="CADHERIN_2"/>
    <property type="match status" value="2"/>
</dbReference>
<organism evidence="10 11">
    <name type="scientific">Goodea atripinnis</name>
    <dbReference type="NCBI Taxonomy" id="208336"/>
    <lineage>
        <taxon>Eukaryota</taxon>
        <taxon>Metazoa</taxon>
        <taxon>Chordata</taxon>
        <taxon>Craniata</taxon>
        <taxon>Vertebrata</taxon>
        <taxon>Euteleostomi</taxon>
        <taxon>Actinopterygii</taxon>
        <taxon>Neopterygii</taxon>
        <taxon>Teleostei</taxon>
        <taxon>Neoteleostei</taxon>
        <taxon>Acanthomorphata</taxon>
        <taxon>Ovalentaria</taxon>
        <taxon>Atherinomorphae</taxon>
        <taxon>Cyprinodontiformes</taxon>
        <taxon>Goodeidae</taxon>
        <taxon>Goodea</taxon>
    </lineage>
</organism>
<reference evidence="10 11" key="1">
    <citation type="submission" date="2021-06" db="EMBL/GenBank/DDBJ databases">
        <authorList>
            <person name="Palmer J.M."/>
        </authorList>
    </citation>
    <scope>NUCLEOTIDE SEQUENCE [LARGE SCALE GENOMIC DNA]</scope>
    <source>
        <strain evidence="10 11">GA_2019</strain>
        <tissue evidence="10">Muscle</tissue>
    </source>
</reference>
<dbReference type="InterPro" id="IPR015919">
    <property type="entry name" value="Cadherin-like_sf"/>
</dbReference>
<keyword evidence="2" id="KW-0812">Transmembrane</keyword>
<evidence type="ECO:0000256" key="7">
    <source>
        <dbReference type="ARBA" id="ARBA00023136"/>
    </source>
</evidence>
<gene>
    <name evidence="10" type="ORF">GOODEAATRI_021660</name>
</gene>
<keyword evidence="11" id="KW-1185">Reference proteome</keyword>
<keyword evidence="7" id="KW-0472">Membrane</keyword>
<dbReference type="SUPFAM" id="SSF49313">
    <property type="entry name" value="Cadherin-like"/>
    <property type="match status" value="2"/>
</dbReference>
<evidence type="ECO:0000256" key="8">
    <source>
        <dbReference type="PROSITE-ProRule" id="PRU00043"/>
    </source>
</evidence>
<keyword evidence="5" id="KW-0130">Cell adhesion</keyword>
<comment type="caution">
    <text evidence="10">The sequence shown here is derived from an EMBL/GenBank/DDBJ whole genome shotgun (WGS) entry which is preliminary data.</text>
</comment>
<evidence type="ECO:0000256" key="1">
    <source>
        <dbReference type="ARBA" id="ARBA00004370"/>
    </source>
</evidence>
<dbReference type="PANTHER" id="PTHR24025">
    <property type="entry name" value="DESMOGLEIN FAMILY MEMBER"/>
    <property type="match status" value="1"/>
</dbReference>
<evidence type="ECO:0000256" key="2">
    <source>
        <dbReference type="ARBA" id="ARBA00022692"/>
    </source>
</evidence>
<dbReference type="InterPro" id="IPR002126">
    <property type="entry name" value="Cadherin-like_dom"/>
</dbReference>
<evidence type="ECO:0000256" key="3">
    <source>
        <dbReference type="ARBA" id="ARBA00022737"/>
    </source>
</evidence>